<dbReference type="InterPro" id="IPR001680">
    <property type="entry name" value="WD40_rpt"/>
</dbReference>
<evidence type="ECO:0000256" key="2">
    <source>
        <dbReference type="ARBA" id="ARBA00022490"/>
    </source>
</evidence>
<accession>A0A9W4UHI5</accession>
<comment type="subcellular location">
    <subcellularLocation>
        <location evidence="1">Cytoplasm</location>
    </subcellularLocation>
</comment>
<dbReference type="PROSITE" id="PS50082">
    <property type="entry name" value="WD_REPEATS_2"/>
    <property type="match status" value="2"/>
</dbReference>
<evidence type="ECO:0000256" key="5">
    <source>
        <dbReference type="ARBA" id="ARBA00022737"/>
    </source>
</evidence>
<evidence type="ECO:0000256" key="4">
    <source>
        <dbReference type="ARBA" id="ARBA00022694"/>
    </source>
</evidence>
<gene>
    <name evidence="8" type="ORF">PDIGIT_LOCUS9175</name>
</gene>
<proteinExistence type="inferred from homology"/>
<dbReference type="AlphaFoldDB" id="A0A9W4UHI5"/>
<dbReference type="GO" id="GO:0030488">
    <property type="term" value="P:tRNA methylation"/>
    <property type="evidence" value="ECO:0007669"/>
    <property type="project" value="TreeGrafter"/>
</dbReference>
<dbReference type="InterPro" id="IPR019775">
    <property type="entry name" value="WD40_repeat_CS"/>
</dbReference>
<organism evidence="8 9">
    <name type="scientific">Periconia digitata</name>
    <dbReference type="NCBI Taxonomy" id="1303443"/>
    <lineage>
        <taxon>Eukaryota</taxon>
        <taxon>Fungi</taxon>
        <taxon>Dikarya</taxon>
        <taxon>Ascomycota</taxon>
        <taxon>Pezizomycotina</taxon>
        <taxon>Dothideomycetes</taxon>
        <taxon>Pleosporomycetidae</taxon>
        <taxon>Pleosporales</taxon>
        <taxon>Massarineae</taxon>
        <taxon>Periconiaceae</taxon>
        <taxon>Periconia</taxon>
    </lineage>
</organism>
<feature type="repeat" description="WD" evidence="7">
    <location>
        <begin position="828"/>
        <end position="863"/>
    </location>
</feature>
<dbReference type="OrthoDB" id="5594999at2759"/>
<evidence type="ECO:0000256" key="1">
    <source>
        <dbReference type="ARBA" id="ARBA00004496"/>
    </source>
</evidence>
<evidence type="ECO:0000313" key="9">
    <source>
        <dbReference type="Proteomes" id="UP001152607"/>
    </source>
</evidence>
<comment type="similarity">
    <text evidence="6">Belongs to the WD repeat WDR6 family.</text>
</comment>
<keyword evidence="2" id="KW-0963">Cytoplasm</keyword>
<keyword evidence="3 7" id="KW-0853">WD repeat</keyword>
<evidence type="ECO:0000313" key="8">
    <source>
        <dbReference type="EMBL" id="CAI6336085.1"/>
    </source>
</evidence>
<evidence type="ECO:0000256" key="6">
    <source>
        <dbReference type="ARBA" id="ARBA00038255"/>
    </source>
</evidence>
<dbReference type="EMBL" id="CAOQHR010000006">
    <property type="protein sequence ID" value="CAI6336085.1"/>
    <property type="molecule type" value="Genomic_DNA"/>
</dbReference>
<dbReference type="Proteomes" id="UP001152607">
    <property type="component" value="Unassembled WGS sequence"/>
</dbReference>
<sequence length="1153" mass="124848">MSVELHHECTRVPVTASASCGPLFLAAEGPFVRFYNANTLTCLTSKSIFRAQAVHGISVLSISSSHAVLMVWGGWLVRVCEFDLQGDDKDVMITPNSWIFSNTAEAPDWILHLSPEPRLVQDGNTAILPLCAAVTAHNALLELKTTYTNKSPTISVAELTFSSRSILYSAHLTWASHGRILIAAGTAFGEIIFWTWTKGFQTGSGSQTQRVFLGHEGSIFGVRISKLYRKSPDQSPQRFVASCSDDRTIRIWDVSDISSQEGVSTGGQNLDYERTHHTGFTNPSFDSVSSSECLAIGWGHISRVWDVQFLEYIDETLGIFLLSSGEDATTRTWSFTRTLDSAGQGAFPFQLSQLDIAAYHNGKNIWASTIHSPLPESPQIFAGGADSKITVCSVGASVPLLGHSGCISSEYTIDDITSIGPQSVGPNSTKKKSSKAEAGFFRSYTFIDDTSYLLTTNIGKVYLGVTAPAKSHSKTDTQSPCRMIGHSSELSGYSVSAGVASLGVAFVAGSTGSVYMYYKQTGVFSLLYTATGKVGCLFAAAYDHDAIKGVILFLTIAGQNSAQLLHVAWPESGLPVVARHDNVPLAAAGAGLTVTSISYIPTNSNDDYLILGFRQGSLAIYRTNVATAGVEATAHSTSWIRTSDKVHGKEAVSCLSWSASDIHSGYLISTGRDGHLVMHLLDLKTGSLNLVHDLSLPVGPNVEGISLIGDRILVYGFSSKHFILYDVNAEEELISVDTGGAHRSWAFQPHRKNYGCGALVWTRGSSMNTCQQLHPSHDVVRQGGHGREIKAVAATKNSDSQLIATGAEDTDIKVLQYRLGSFIGSRTLRKHKTGIQHLQWSDDGRYLFSSGGCEEFYIWRVRTLPSKLGPVGAVCESVCKPESEHADLRLMSFDVRNHNGGFIISMVFSDSNIKVYHYNATAAEPWHSIATGTYFTSCLTQCVFLSPSLVFTAGTDGHAVLWPLKTTEFDATCKLTSIETLKWRQPIRIHQSSSKTLAAESLDSRTMLLASGGDDGSISFLVISVPLRAGQPNVSDMEGICNMSRPVTVVRTHASAVTACAIIAQGSRVFVVTSGNDQWLRLWELCLSTMTHDGSRGTDQYSTKNIADVKRLGKVKSSVADVSSMAVLEQCQDQRIVRLLVCGVGMEVIRVEM</sequence>
<dbReference type="GO" id="GO:0005737">
    <property type="term" value="C:cytoplasm"/>
    <property type="evidence" value="ECO:0007669"/>
    <property type="project" value="UniProtKB-SubCell"/>
</dbReference>
<dbReference type="Pfam" id="PF00400">
    <property type="entry name" value="WD40"/>
    <property type="match status" value="3"/>
</dbReference>
<comment type="caution">
    <text evidence="8">The sequence shown here is derived from an EMBL/GenBank/DDBJ whole genome shotgun (WGS) entry which is preliminary data.</text>
</comment>
<evidence type="ECO:0000256" key="3">
    <source>
        <dbReference type="ARBA" id="ARBA00022574"/>
    </source>
</evidence>
<protein>
    <recommendedName>
        <fullName evidence="10">WD40 repeat-like protein</fullName>
    </recommendedName>
</protein>
<evidence type="ECO:0008006" key="10">
    <source>
        <dbReference type="Google" id="ProtNLM"/>
    </source>
</evidence>
<dbReference type="SUPFAM" id="SSF50978">
    <property type="entry name" value="WD40 repeat-like"/>
    <property type="match status" value="3"/>
</dbReference>
<dbReference type="PANTHER" id="PTHR14344">
    <property type="entry name" value="WD REPEAT PROTEIN"/>
    <property type="match status" value="1"/>
</dbReference>
<dbReference type="InterPro" id="IPR051973">
    <property type="entry name" value="tRNA_Anticodon_Mtase-Reg"/>
</dbReference>
<evidence type="ECO:0000256" key="7">
    <source>
        <dbReference type="PROSITE-ProRule" id="PRU00221"/>
    </source>
</evidence>
<feature type="repeat" description="WD" evidence="7">
    <location>
        <begin position="238"/>
        <end position="255"/>
    </location>
</feature>
<dbReference type="Gene3D" id="2.130.10.10">
    <property type="entry name" value="YVTN repeat-like/Quinoprotein amine dehydrogenase"/>
    <property type="match status" value="4"/>
</dbReference>
<keyword evidence="9" id="KW-1185">Reference proteome</keyword>
<dbReference type="SMART" id="SM00320">
    <property type="entry name" value="WD40"/>
    <property type="match status" value="7"/>
</dbReference>
<dbReference type="PANTHER" id="PTHR14344:SF3">
    <property type="entry name" value="WD REPEAT-CONTAINING PROTEIN 6"/>
    <property type="match status" value="1"/>
</dbReference>
<keyword evidence="5" id="KW-0677">Repeat</keyword>
<dbReference type="PROSITE" id="PS00678">
    <property type="entry name" value="WD_REPEATS_1"/>
    <property type="match status" value="2"/>
</dbReference>
<name>A0A9W4UHI5_9PLEO</name>
<dbReference type="InterPro" id="IPR015943">
    <property type="entry name" value="WD40/YVTN_repeat-like_dom_sf"/>
</dbReference>
<reference evidence="8" key="1">
    <citation type="submission" date="2023-01" db="EMBL/GenBank/DDBJ databases">
        <authorList>
            <person name="Van Ghelder C."/>
            <person name="Rancurel C."/>
        </authorList>
    </citation>
    <scope>NUCLEOTIDE SEQUENCE</scope>
    <source>
        <strain evidence="8">CNCM I-4278</strain>
    </source>
</reference>
<keyword evidence="4" id="KW-0819">tRNA processing</keyword>
<dbReference type="InterPro" id="IPR036322">
    <property type="entry name" value="WD40_repeat_dom_sf"/>
</dbReference>